<feature type="domain" description="C-type lectin" evidence="2">
    <location>
        <begin position="89"/>
        <end position="207"/>
    </location>
</feature>
<evidence type="ECO:0000256" key="1">
    <source>
        <dbReference type="SAM" id="SignalP"/>
    </source>
</evidence>
<feature type="signal peptide" evidence="1">
    <location>
        <begin position="1"/>
        <end position="23"/>
    </location>
</feature>
<dbReference type="InterPro" id="IPR016187">
    <property type="entry name" value="CTDL_fold"/>
</dbReference>
<evidence type="ECO:0000259" key="2">
    <source>
        <dbReference type="PROSITE" id="PS50041"/>
    </source>
</evidence>
<comment type="caution">
    <text evidence="3">The sequence shown here is derived from an EMBL/GenBank/DDBJ whole genome shotgun (WGS) entry which is preliminary data.</text>
</comment>
<evidence type="ECO:0000313" key="4">
    <source>
        <dbReference type="Proteomes" id="UP001642483"/>
    </source>
</evidence>
<name>A0ABP0GPH2_CLALP</name>
<dbReference type="SUPFAM" id="SSF56436">
    <property type="entry name" value="C-type lectin-like"/>
    <property type="match status" value="1"/>
</dbReference>
<gene>
    <name evidence="3" type="ORF">CVLEPA_LOCUS25794</name>
</gene>
<dbReference type="Pfam" id="PF00059">
    <property type="entry name" value="Lectin_C"/>
    <property type="match status" value="1"/>
</dbReference>
<dbReference type="Gene3D" id="3.10.100.10">
    <property type="entry name" value="Mannose-Binding Protein A, subunit A"/>
    <property type="match status" value="1"/>
</dbReference>
<dbReference type="SMART" id="SM00034">
    <property type="entry name" value="CLECT"/>
    <property type="match status" value="1"/>
</dbReference>
<protein>
    <recommendedName>
        <fullName evidence="2">C-type lectin domain-containing protein</fullName>
    </recommendedName>
</protein>
<organism evidence="3 4">
    <name type="scientific">Clavelina lepadiformis</name>
    <name type="common">Light-bulb sea squirt</name>
    <name type="synonym">Ascidia lepadiformis</name>
    <dbReference type="NCBI Taxonomy" id="159417"/>
    <lineage>
        <taxon>Eukaryota</taxon>
        <taxon>Metazoa</taxon>
        <taxon>Chordata</taxon>
        <taxon>Tunicata</taxon>
        <taxon>Ascidiacea</taxon>
        <taxon>Aplousobranchia</taxon>
        <taxon>Clavelinidae</taxon>
        <taxon>Clavelina</taxon>
    </lineage>
</organism>
<keyword evidence="4" id="KW-1185">Reference proteome</keyword>
<keyword evidence="1" id="KW-0732">Signal</keyword>
<dbReference type="PANTHER" id="PTHR22803">
    <property type="entry name" value="MANNOSE, PHOSPHOLIPASE, LECTIN RECEPTOR RELATED"/>
    <property type="match status" value="1"/>
</dbReference>
<accession>A0ABP0GPH2</accession>
<sequence>MDFRKITCLMALILSQRISHSDAGKKDCSICSTIDDYIETEVSRRISSDIFEQLEDLKRATTANAQVLDYLTQEICSKYPGWYIPLNGYQYTVVGPLSWQAAREECQRLGGDLAVHGAQDYQIRLKISYALLKPRSIDYTWIGLSDAEEEGAWEWVDGSPVTDHAHWNSHQPDDHGEGQDCGAIWSESRDYRSDDGACHYKAYALCEKALDILPDH</sequence>
<dbReference type="EMBL" id="CAWYQH010000130">
    <property type="protein sequence ID" value="CAK8692534.1"/>
    <property type="molecule type" value="Genomic_DNA"/>
</dbReference>
<dbReference type="PROSITE" id="PS50041">
    <property type="entry name" value="C_TYPE_LECTIN_2"/>
    <property type="match status" value="1"/>
</dbReference>
<dbReference type="InterPro" id="IPR050111">
    <property type="entry name" value="C-type_lectin/snaclec_domain"/>
</dbReference>
<feature type="chain" id="PRO_5045202041" description="C-type lectin domain-containing protein" evidence="1">
    <location>
        <begin position="24"/>
        <end position="216"/>
    </location>
</feature>
<reference evidence="3 4" key="1">
    <citation type="submission" date="2024-02" db="EMBL/GenBank/DDBJ databases">
        <authorList>
            <person name="Daric V."/>
            <person name="Darras S."/>
        </authorList>
    </citation>
    <scope>NUCLEOTIDE SEQUENCE [LARGE SCALE GENOMIC DNA]</scope>
</reference>
<dbReference type="CDD" id="cd00037">
    <property type="entry name" value="CLECT"/>
    <property type="match status" value="1"/>
</dbReference>
<dbReference type="InterPro" id="IPR001304">
    <property type="entry name" value="C-type_lectin-like"/>
</dbReference>
<dbReference type="Proteomes" id="UP001642483">
    <property type="component" value="Unassembled WGS sequence"/>
</dbReference>
<evidence type="ECO:0000313" key="3">
    <source>
        <dbReference type="EMBL" id="CAK8692534.1"/>
    </source>
</evidence>
<dbReference type="InterPro" id="IPR016186">
    <property type="entry name" value="C-type_lectin-like/link_sf"/>
</dbReference>
<proteinExistence type="predicted"/>